<dbReference type="HOGENOM" id="CLU_2754397_0_0_0"/>
<sequence length="70" mass="7701">MVQEWGVPSVIITKYRKTPHPALCHADVGEGSRGAKSHLTEEILAQAGQTFPESLFTDSNSSYLHSSSWK</sequence>
<name>D5STA6_PLAL2</name>
<accession>D5STA6</accession>
<gene>
    <name evidence="1" type="ordered locus">Plim_1031</name>
</gene>
<dbReference type="KEGG" id="plm:Plim_1031"/>
<organism evidence="1 2">
    <name type="scientific">Planctopirus limnophila (strain ATCC 43296 / DSM 3776 / IFAM 1008 / Mu 290)</name>
    <name type="common">Planctomyces limnophilus</name>
    <dbReference type="NCBI Taxonomy" id="521674"/>
    <lineage>
        <taxon>Bacteria</taxon>
        <taxon>Pseudomonadati</taxon>
        <taxon>Planctomycetota</taxon>
        <taxon>Planctomycetia</taxon>
        <taxon>Planctomycetales</taxon>
        <taxon>Planctomycetaceae</taxon>
        <taxon>Planctopirus</taxon>
    </lineage>
</organism>
<protein>
    <submittedName>
        <fullName evidence="1">Uncharacterized protein</fullName>
    </submittedName>
</protein>
<proteinExistence type="predicted"/>
<keyword evidence="2" id="KW-1185">Reference proteome</keyword>
<dbReference type="STRING" id="521674.Plim_1031"/>
<evidence type="ECO:0000313" key="1">
    <source>
        <dbReference type="EMBL" id="ADG66874.1"/>
    </source>
</evidence>
<dbReference type="AlphaFoldDB" id="D5STA6"/>
<evidence type="ECO:0000313" key="2">
    <source>
        <dbReference type="Proteomes" id="UP000002220"/>
    </source>
</evidence>
<dbReference type="EMBL" id="CP001744">
    <property type="protein sequence ID" value="ADG66874.1"/>
    <property type="molecule type" value="Genomic_DNA"/>
</dbReference>
<dbReference type="Proteomes" id="UP000002220">
    <property type="component" value="Chromosome"/>
</dbReference>
<reference evidence="1 2" key="1">
    <citation type="journal article" date="2010" name="Stand. Genomic Sci.">
        <title>Complete genome sequence of Planctomyces limnophilus type strain (Mu 290).</title>
        <authorList>
            <person name="Labutti K."/>
            <person name="Sikorski J."/>
            <person name="Schneider S."/>
            <person name="Nolan M."/>
            <person name="Lucas S."/>
            <person name="Glavina Del Rio T."/>
            <person name="Tice H."/>
            <person name="Cheng J.F."/>
            <person name="Goodwin L."/>
            <person name="Pitluck S."/>
            <person name="Liolios K."/>
            <person name="Ivanova N."/>
            <person name="Mavromatis K."/>
            <person name="Mikhailova N."/>
            <person name="Pati A."/>
            <person name="Chen A."/>
            <person name="Palaniappan K."/>
            <person name="Land M."/>
            <person name="Hauser L."/>
            <person name="Chang Y.J."/>
            <person name="Jeffries C.D."/>
            <person name="Tindall B.J."/>
            <person name="Rohde M."/>
            <person name="Goker M."/>
            <person name="Woyke T."/>
            <person name="Bristow J."/>
            <person name="Eisen J.A."/>
            <person name="Markowitz V."/>
            <person name="Hugenholtz P."/>
            <person name="Kyrpides N.C."/>
            <person name="Klenk H.P."/>
            <person name="Lapidus A."/>
        </authorList>
    </citation>
    <scope>NUCLEOTIDE SEQUENCE [LARGE SCALE GENOMIC DNA]</scope>
    <source>
        <strain evidence="2">ATCC 43296 / DSM 3776 / IFAM 1008 / 290</strain>
    </source>
</reference>